<keyword evidence="3" id="KW-1185">Reference proteome</keyword>
<accession>A0A4Y2BQD2</accession>
<feature type="transmembrane region" description="Helical" evidence="1">
    <location>
        <begin position="68"/>
        <end position="89"/>
    </location>
</feature>
<dbReference type="AlphaFoldDB" id="A0A4Y2BQD2"/>
<keyword evidence="1" id="KW-1133">Transmembrane helix</keyword>
<dbReference type="Proteomes" id="UP000499080">
    <property type="component" value="Unassembled WGS sequence"/>
</dbReference>
<sequence>MPYRYQITSCYRIQIPLSTCVNLPFLPQTLHEAKLEIKIPLSPSCDLANQQRADLASLDGVIYRFKNLWYSLVAICDWFSCCLGLGVVLQNLRPSDYDLIPDKKEALHGISYRSVPEILKSAGRSIQTINETGIASDILLLLMGGN</sequence>
<dbReference type="EMBL" id="BGPR01000095">
    <property type="protein sequence ID" value="GBL93645.1"/>
    <property type="molecule type" value="Genomic_DNA"/>
</dbReference>
<evidence type="ECO:0000313" key="3">
    <source>
        <dbReference type="Proteomes" id="UP000499080"/>
    </source>
</evidence>
<organism evidence="2 3">
    <name type="scientific">Araneus ventricosus</name>
    <name type="common">Orbweaver spider</name>
    <name type="synonym">Epeira ventricosa</name>
    <dbReference type="NCBI Taxonomy" id="182803"/>
    <lineage>
        <taxon>Eukaryota</taxon>
        <taxon>Metazoa</taxon>
        <taxon>Ecdysozoa</taxon>
        <taxon>Arthropoda</taxon>
        <taxon>Chelicerata</taxon>
        <taxon>Arachnida</taxon>
        <taxon>Araneae</taxon>
        <taxon>Araneomorphae</taxon>
        <taxon>Entelegynae</taxon>
        <taxon>Araneoidea</taxon>
        <taxon>Araneidae</taxon>
        <taxon>Araneus</taxon>
    </lineage>
</organism>
<proteinExistence type="predicted"/>
<evidence type="ECO:0000256" key="1">
    <source>
        <dbReference type="SAM" id="Phobius"/>
    </source>
</evidence>
<comment type="caution">
    <text evidence="2">The sequence shown here is derived from an EMBL/GenBank/DDBJ whole genome shotgun (WGS) entry which is preliminary data.</text>
</comment>
<keyword evidence="1" id="KW-0472">Membrane</keyword>
<evidence type="ECO:0000313" key="2">
    <source>
        <dbReference type="EMBL" id="GBL93645.1"/>
    </source>
</evidence>
<keyword evidence="1" id="KW-0812">Transmembrane</keyword>
<reference evidence="2 3" key="1">
    <citation type="journal article" date="2019" name="Sci. Rep.">
        <title>Orb-weaving spider Araneus ventricosus genome elucidates the spidroin gene catalogue.</title>
        <authorList>
            <person name="Kono N."/>
            <person name="Nakamura H."/>
            <person name="Ohtoshi R."/>
            <person name="Moran D.A.P."/>
            <person name="Shinohara A."/>
            <person name="Yoshida Y."/>
            <person name="Fujiwara M."/>
            <person name="Mori M."/>
            <person name="Tomita M."/>
            <person name="Arakawa K."/>
        </authorList>
    </citation>
    <scope>NUCLEOTIDE SEQUENCE [LARGE SCALE GENOMIC DNA]</scope>
</reference>
<protein>
    <submittedName>
        <fullName evidence="2">Uncharacterized protein</fullName>
    </submittedName>
</protein>
<gene>
    <name evidence="2" type="ORF">AVEN_25637_1</name>
</gene>
<name>A0A4Y2BQD2_ARAVE</name>